<dbReference type="Proteomes" id="UP001305815">
    <property type="component" value="Chromosome"/>
</dbReference>
<organism evidence="6 7">
    <name type="scientific">Claveliimonas bilis</name>
    <dbReference type="NCBI Taxonomy" id="3028070"/>
    <lineage>
        <taxon>Bacteria</taxon>
        <taxon>Bacillati</taxon>
        <taxon>Bacillota</taxon>
        <taxon>Clostridia</taxon>
        <taxon>Lachnospirales</taxon>
        <taxon>Lachnospiraceae</taxon>
        <taxon>Claveliimonas</taxon>
    </lineage>
</organism>
<dbReference type="EMBL" id="AP027742">
    <property type="protein sequence ID" value="BDZ77730.1"/>
    <property type="molecule type" value="Genomic_DNA"/>
</dbReference>
<reference evidence="7" key="1">
    <citation type="journal article" date="2023" name="Int. J. Syst. Evol. Microbiol.">
        <title>Claveliimonas bilis gen. nov., sp. nov., deoxycholic acid-producing bacteria isolated from human faeces, and reclassification of Sellimonas monacensis Zenner et al. 2021 as Claveliimonas monacensis comb. nov.</title>
        <authorList>
            <person name="Hisatomi A."/>
            <person name="Kastawa N.W.E.P.G."/>
            <person name="Song I."/>
            <person name="Ohkuma M."/>
            <person name="Fukiya S."/>
            <person name="Sakamoto M."/>
        </authorList>
    </citation>
    <scope>NUCLEOTIDE SEQUENCE [LARGE SCALE GENOMIC DNA]</scope>
    <source>
        <strain evidence="7">12BBH14</strain>
    </source>
</reference>
<keyword evidence="3 5" id="KW-1133">Transmembrane helix</keyword>
<keyword evidence="2 5" id="KW-0812">Transmembrane</keyword>
<dbReference type="InterPro" id="IPR035952">
    <property type="entry name" value="Rhomboid-like_sf"/>
</dbReference>
<evidence type="ECO:0000256" key="1">
    <source>
        <dbReference type="ARBA" id="ARBA00004141"/>
    </source>
</evidence>
<dbReference type="Gene3D" id="1.20.1540.10">
    <property type="entry name" value="Rhomboid-like"/>
    <property type="match status" value="1"/>
</dbReference>
<dbReference type="SUPFAM" id="SSF144091">
    <property type="entry name" value="Rhomboid-like"/>
    <property type="match status" value="1"/>
</dbReference>
<protein>
    <submittedName>
        <fullName evidence="6">Uncharacterized protein</fullName>
    </submittedName>
</protein>
<feature type="transmembrane region" description="Helical" evidence="5">
    <location>
        <begin position="126"/>
        <end position="146"/>
    </location>
</feature>
<feature type="transmembrane region" description="Helical" evidence="5">
    <location>
        <begin position="190"/>
        <end position="211"/>
    </location>
</feature>
<accession>A0ABN6YX83</accession>
<feature type="transmembrane region" description="Helical" evidence="5">
    <location>
        <begin position="158"/>
        <end position="178"/>
    </location>
</feature>
<dbReference type="RefSeq" id="WP_230105946.1">
    <property type="nucleotide sequence ID" value="NZ_AP024845.1"/>
</dbReference>
<proteinExistence type="predicted"/>
<sequence length="286" mass="33484">MNWLEKMERKFGRYAIHNLMYYIIILYVVGLVLQLLVPSFYYQYLSLDVSAILRGQIWRIVTFIIQPPQTGYLFMIFALYLYYMLGRELENTWGAFRFNLYFFSGMLFHVIAAFAAYFLVGVSFPLGTWYLNMSLFLAFAAVYPDMQFYLFFAIPVKAKWLGILDGVYFLYTILQAFLPSYGGNPLVGVVYQANAIAAAVSILNFVIFFLGSRNMKPYSPKQRKRKREFQQKIRPENHYAGGARHRCAVCGRTELDDPSLEFRYCSRCNGNYEYCQDHLFSHIHVK</sequence>
<gene>
    <name evidence="6" type="ORF">Lac1_19130</name>
</gene>
<keyword evidence="7" id="KW-1185">Reference proteome</keyword>
<evidence type="ECO:0000256" key="4">
    <source>
        <dbReference type="ARBA" id="ARBA00023136"/>
    </source>
</evidence>
<evidence type="ECO:0000256" key="2">
    <source>
        <dbReference type="ARBA" id="ARBA00022692"/>
    </source>
</evidence>
<feature type="transmembrane region" description="Helical" evidence="5">
    <location>
        <begin position="98"/>
        <end position="120"/>
    </location>
</feature>
<comment type="subcellular location">
    <subcellularLocation>
        <location evidence="1">Membrane</location>
        <topology evidence="1">Multi-pass membrane protein</topology>
    </subcellularLocation>
</comment>
<name>A0ABN6YX83_9FIRM</name>
<feature type="transmembrane region" description="Helical" evidence="5">
    <location>
        <begin position="21"/>
        <end position="44"/>
    </location>
</feature>
<keyword evidence="4 5" id="KW-0472">Membrane</keyword>
<evidence type="ECO:0000313" key="6">
    <source>
        <dbReference type="EMBL" id="BDZ77730.1"/>
    </source>
</evidence>
<evidence type="ECO:0000256" key="3">
    <source>
        <dbReference type="ARBA" id="ARBA00022989"/>
    </source>
</evidence>
<evidence type="ECO:0000256" key="5">
    <source>
        <dbReference type="SAM" id="Phobius"/>
    </source>
</evidence>
<evidence type="ECO:0000313" key="7">
    <source>
        <dbReference type="Proteomes" id="UP001305815"/>
    </source>
</evidence>
<feature type="transmembrane region" description="Helical" evidence="5">
    <location>
        <begin position="64"/>
        <end position="86"/>
    </location>
</feature>